<feature type="binding site" evidence="3">
    <location>
        <position position="196"/>
    </location>
    <ligand>
        <name>substrate</name>
    </ligand>
</feature>
<evidence type="ECO:0000256" key="3">
    <source>
        <dbReference type="HAMAP-Rule" id="MF_02123"/>
    </source>
</evidence>
<feature type="binding site" evidence="3">
    <location>
        <position position="75"/>
    </location>
    <ligand>
        <name>coenzyme F420-(gamma-Glu)n</name>
        <dbReference type="ChEBI" id="CHEBI:133980"/>
    </ligand>
</feature>
<comment type="caution">
    <text evidence="5">The sequence shown here is derived from an EMBL/GenBank/DDBJ whole genome shotgun (WGS) entry which is preliminary data.</text>
</comment>
<keyword evidence="1 3" id="KW-0560">Oxidoreductase</keyword>
<dbReference type="NCBIfam" id="TIGR03554">
    <property type="entry name" value="F420_G6P_DH"/>
    <property type="match status" value="1"/>
</dbReference>
<proteinExistence type="inferred from homology"/>
<protein>
    <recommendedName>
        <fullName evidence="3">F420-dependent glucose-6-phosphate dehydrogenase</fullName>
        <shortName evidence="3">FGD</shortName>
        <shortName evidence="3">G6PD</shortName>
        <ecNumber evidence="3">1.1.98.2</ecNumber>
    </recommendedName>
</protein>
<feature type="active site" description="Proton acceptor" evidence="3">
    <location>
        <position position="108"/>
    </location>
</feature>
<feature type="active site" description="Proton donor" evidence="3">
    <location>
        <position position="39"/>
    </location>
</feature>
<comment type="catalytic activity">
    <reaction evidence="3">
        <text>oxidized coenzyme F420-(gamma-L-Glu)(n) + D-glucose 6-phosphate + H(+) = 6-phospho-D-glucono-1,5-lactone + reduced coenzyme F420-(gamma-L-Glu)(n)</text>
        <dbReference type="Rhea" id="RHEA:27294"/>
        <dbReference type="Rhea" id="RHEA-COMP:12939"/>
        <dbReference type="Rhea" id="RHEA-COMP:14378"/>
        <dbReference type="ChEBI" id="CHEBI:15378"/>
        <dbReference type="ChEBI" id="CHEBI:57955"/>
        <dbReference type="ChEBI" id="CHEBI:61548"/>
        <dbReference type="ChEBI" id="CHEBI:133980"/>
        <dbReference type="ChEBI" id="CHEBI:139511"/>
        <dbReference type="EC" id="1.1.98.2"/>
    </reaction>
</comment>
<feature type="binding site" evidence="3">
    <location>
        <position position="257"/>
    </location>
    <ligand>
        <name>substrate</name>
    </ligand>
</feature>
<evidence type="ECO:0000256" key="2">
    <source>
        <dbReference type="ARBA" id="ARBA00023277"/>
    </source>
</evidence>
<dbReference type="PANTHER" id="PTHR43244:SF1">
    <property type="entry name" value="5,10-METHYLENETETRAHYDROMETHANOPTERIN REDUCTASE"/>
    <property type="match status" value="1"/>
</dbReference>
<reference evidence="6" key="1">
    <citation type="submission" date="2015-03" db="EMBL/GenBank/DDBJ databases">
        <title>Luteipulveratus halotolerans sp. nov., a novel actinobacterium (Dermacoccaceae) from Sarawak, Malaysia.</title>
        <authorList>
            <person name="Juboi H."/>
            <person name="Basik A."/>
            <person name="Shamsul S.S."/>
            <person name="Arnold P."/>
            <person name="Schmitt E.K."/>
            <person name="Sanglier J.-J."/>
            <person name="Yeo T."/>
        </authorList>
    </citation>
    <scope>NUCLEOTIDE SEQUENCE [LARGE SCALE GENOMIC DNA]</scope>
    <source>
        <strain evidence="6">C296001</strain>
    </source>
</reference>
<dbReference type="Gene3D" id="3.20.20.30">
    <property type="entry name" value="Luciferase-like domain"/>
    <property type="match status" value="1"/>
</dbReference>
<feature type="binding site" evidence="3">
    <location>
        <position position="193"/>
    </location>
    <ligand>
        <name>substrate</name>
    </ligand>
</feature>
<dbReference type="InterPro" id="IPR011251">
    <property type="entry name" value="Luciferase-like_dom"/>
</dbReference>
<dbReference type="AlphaFoldDB" id="A0A0L6CG66"/>
<dbReference type="RefSeq" id="WP_050668846.1">
    <property type="nucleotide sequence ID" value="NZ_LAIR01000002.1"/>
</dbReference>
<dbReference type="EMBL" id="LAIR01000002">
    <property type="protein sequence ID" value="KNX36580.1"/>
    <property type="molecule type" value="Genomic_DNA"/>
</dbReference>
<comment type="caution">
    <text evidence="3">Lacks conserved residue(s) required for the propagation of feature annotation.</text>
</comment>
<dbReference type="NCBIfam" id="TIGR03557">
    <property type="entry name" value="F420_G6P_family"/>
    <property type="match status" value="1"/>
</dbReference>
<feature type="binding site" evidence="3">
    <location>
        <position position="38"/>
    </location>
    <ligand>
        <name>coenzyme F420-(gamma-Glu)n</name>
        <dbReference type="ChEBI" id="CHEBI:133980"/>
    </ligand>
</feature>
<dbReference type="GO" id="GO:0005975">
    <property type="term" value="P:carbohydrate metabolic process"/>
    <property type="evidence" value="ECO:0007669"/>
    <property type="project" value="UniProtKB-UniRule"/>
</dbReference>
<keyword evidence="2 3" id="KW-0119">Carbohydrate metabolism</keyword>
<name>A0A0L6CG66_9MICO</name>
<feature type="domain" description="Luciferase-like" evidence="4">
    <location>
        <begin position="9"/>
        <end position="305"/>
    </location>
</feature>
<feature type="binding site" evidence="3">
    <location>
        <begin position="175"/>
        <end position="176"/>
    </location>
    <ligand>
        <name>coenzyme F420-(gamma-Glu)n</name>
        <dbReference type="ChEBI" id="CHEBI:133980"/>
    </ligand>
</feature>
<feature type="binding site" evidence="3">
    <location>
        <position position="111"/>
    </location>
    <ligand>
        <name>coenzyme F420-(gamma-Glu)n</name>
        <dbReference type="ChEBI" id="CHEBI:133980"/>
    </ligand>
</feature>
<organism evidence="5 6">
    <name type="scientific">Luteipulveratus halotolerans</name>
    <dbReference type="NCBI Taxonomy" id="1631356"/>
    <lineage>
        <taxon>Bacteria</taxon>
        <taxon>Bacillati</taxon>
        <taxon>Actinomycetota</taxon>
        <taxon>Actinomycetes</taxon>
        <taxon>Micrococcales</taxon>
        <taxon>Dermacoccaceae</taxon>
        <taxon>Luteipulveratus</taxon>
    </lineage>
</organism>
<dbReference type="CDD" id="cd01097">
    <property type="entry name" value="Tetrahydromethanopterin_reductase"/>
    <property type="match status" value="1"/>
</dbReference>
<dbReference type="GO" id="GO:0070967">
    <property type="term" value="F:coenzyme F420 binding"/>
    <property type="evidence" value="ECO:0007669"/>
    <property type="project" value="UniProtKB-UniRule"/>
</dbReference>
<dbReference type="PATRIC" id="fig|1631356.3.peg.838"/>
<dbReference type="InterPro" id="IPR050564">
    <property type="entry name" value="F420-G6PD/mer"/>
</dbReference>
<dbReference type="GO" id="GO:0052749">
    <property type="term" value="F:glucose-6-phosphate dehydrogenase (coenzyme F420) activity"/>
    <property type="evidence" value="ECO:0007669"/>
    <property type="project" value="UniProtKB-EC"/>
</dbReference>
<comment type="subunit">
    <text evidence="3">Homodimer.</text>
</comment>
<evidence type="ECO:0000313" key="6">
    <source>
        <dbReference type="Proteomes" id="UP000037397"/>
    </source>
</evidence>
<keyword evidence="6" id="KW-1185">Reference proteome</keyword>
<evidence type="ECO:0000256" key="1">
    <source>
        <dbReference type="ARBA" id="ARBA00023002"/>
    </source>
</evidence>
<dbReference type="Proteomes" id="UP000037397">
    <property type="component" value="Unassembled WGS sequence"/>
</dbReference>
<evidence type="ECO:0000259" key="4">
    <source>
        <dbReference type="Pfam" id="PF00296"/>
    </source>
</evidence>
<dbReference type="PANTHER" id="PTHR43244">
    <property type="match status" value="1"/>
</dbReference>
<dbReference type="HAMAP" id="MF_02123">
    <property type="entry name" value="F420_G6P_DH"/>
    <property type="match status" value="1"/>
</dbReference>
<accession>A0A0L6CG66</accession>
<dbReference type="InterPro" id="IPR019944">
    <property type="entry name" value="F420-dep_G6P_DH"/>
</dbReference>
<feature type="binding site" evidence="3">
    <location>
        <begin position="106"/>
        <end position="107"/>
    </location>
    <ligand>
        <name>coenzyme F420-(gamma-Glu)n</name>
        <dbReference type="ChEBI" id="CHEBI:133980"/>
    </ligand>
</feature>
<dbReference type="STRING" id="1631356.VV01_04495"/>
<sequence>MPLTIGYKASAEQFDPRELVELAVHAERVGLDSAFASDHFQPWRHQGGHAPHALTWLAAAGERTSRIRLGTSVLTPTFRYNPAVLAQTFATLGCLYPGRVVLGVGSGEALNEIAVGQQSWPEFKERFGRLRESVRLMRRLWTEERVTFEGDYYTTSDATIYDRPDEPVPVFVAAGGPTVAKYAGRMGDGMICTSGKGRELYADKLVPAMKEGMEVGRREPGSVEQLLEVKVSYDTDPEKALENTRFWAPLSLTPEQKHSVHDPQEMERVADELPIEQVASRWIVASEPEAVVEQLQPYLDLGFDHLVFHAPGHDQRRFLDQFARDVVPLLRSLG</sequence>
<evidence type="ECO:0000313" key="5">
    <source>
        <dbReference type="EMBL" id="KNX36580.1"/>
    </source>
</evidence>
<dbReference type="InterPro" id="IPR036661">
    <property type="entry name" value="Luciferase-like_sf"/>
</dbReference>
<dbReference type="InterPro" id="IPR019945">
    <property type="entry name" value="F420_G6P_DH-rel"/>
</dbReference>
<gene>
    <name evidence="3" type="primary">fgd</name>
    <name evidence="5" type="ORF">VV01_04495</name>
</gene>
<dbReference type="EC" id="1.1.98.2" evidence="3"/>
<dbReference type="GO" id="GO:0016705">
    <property type="term" value="F:oxidoreductase activity, acting on paired donors, with incorporation or reduction of molecular oxygen"/>
    <property type="evidence" value="ECO:0007669"/>
    <property type="project" value="InterPro"/>
</dbReference>
<comment type="similarity">
    <text evidence="3">Belongs to the F420-dependent glucose-6-phosphate dehydrogenase family.</text>
</comment>
<dbReference type="Pfam" id="PF00296">
    <property type="entry name" value="Bac_luciferase"/>
    <property type="match status" value="1"/>
</dbReference>
<dbReference type="SUPFAM" id="SSF51679">
    <property type="entry name" value="Bacterial luciferase-like"/>
    <property type="match status" value="1"/>
</dbReference>
<comment type="function">
    <text evidence="3">Catalyzes the coenzyme F420-dependent oxidation of glucose 6-phosphate (G6P) to 6-phosphogluconolactone.</text>
</comment>
<feature type="binding site" evidence="3">
    <location>
        <position position="281"/>
    </location>
    <ligand>
        <name>substrate</name>
    </ligand>
</feature>
<dbReference type="OrthoDB" id="180193at2"/>